<reference evidence="1" key="1">
    <citation type="submission" date="2014-11" db="EMBL/GenBank/DDBJ databases">
        <authorList>
            <person name="Amaro Gonzalez C."/>
        </authorList>
    </citation>
    <scope>NUCLEOTIDE SEQUENCE</scope>
</reference>
<sequence>MSLSVGHCMSADPSGSYEIEREREIKSRLILNS</sequence>
<name>A0A0E9RAL6_ANGAN</name>
<dbReference type="AlphaFoldDB" id="A0A0E9RAL6"/>
<protein>
    <submittedName>
        <fullName evidence="1">Uncharacterized protein</fullName>
    </submittedName>
</protein>
<accession>A0A0E9RAL6</accession>
<dbReference type="EMBL" id="GBXM01082433">
    <property type="protein sequence ID" value="JAH26144.1"/>
    <property type="molecule type" value="Transcribed_RNA"/>
</dbReference>
<evidence type="ECO:0000313" key="1">
    <source>
        <dbReference type="EMBL" id="JAH26144.1"/>
    </source>
</evidence>
<proteinExistence type="predicted"/>
<organism evidence="1">
    <name type="scientific">Anguilla anguilla</name>
    <name type="common">European freshwater eel</name>
    <name type="synonym">Muraena anguilla</name>
    <dbReference type="NCBI Taxonomy" id="7936"/>
    <lineage>
        <taxon>Eukaryota</taxon>
        <taxon>Metazoa</taxon>
        <taxon>Chordata</taxon>
        <taxon>Craniata</taxon>
        <taxon>Vertebrata</taxon>
        <taxon>Euteleostomi</taxon>
        <taxon>Actinopterygii</taxon>
        <taxon>Neopterygii</taxon>
        <taxon>Teleostei</taxon>
        <taxon>Anguilliformes</taxon>
        <taxon>Anguillidae</taxon>
        <taxon>Anguilla</taxon>
    </lineage>
</organism>
<reference evidence="1" key="2">
    <citation type="journal article" date="2015" name="Fish Shellfish Immunol.">
        <title>Early steps in the European eel (Anguilla anguilla)-Vibrio vulnificus interaction in the gills: Role of the RtxA13 toxin.</title>
        <authorList>
            <person name="Callol A."/>
            <person name="Pajuelo D."/>
            <person name="Ebbesson L."/>
            <person name="Teles M."/>
            <person name="MacKenzie S."/>
            <person name="Amaro C."/>
        </authorList>
    </citation>
    <scope>NUCLEOTIDE SEQUENCE</scope>
</reference>